<dbReference type="Pfam" id="PF24779">
    <property type="entry name" value="UTP23_sensor"/>
    <property type="match status" value="1"/>
</dbReference>
<feature type="domain" description="UTP23 sensor motif region" evidence="2">
    <location>
        <begin position="68"/>
        <end position="84"/>
    </location>
</feature>
<feature type="compositionally biased region" description="Basic residues" evidence="1">
    <location>
        <begin position="113"/>
        <end position="123"/>
    </location>
</feature>
<dbReference type="InterPro" id="IPR057776">
    <property type="entry name" value="UTP23_sensor"/>
</dbReference>
<name>G2XNB9_BOTF4</name>
<reference evidence="4" key="1">
    <citation type="journal article" date="2011" name="PLoS Genet.">
        <title>Genomic analysis of the necrotrophic fungal pathogens Sclerotinia sclerotiorum and Botrytis cinerea.</title>
        <authorList>
            <person name="Amselem J."/>
            <person name="Cuomo C.A."/>
            <person name="van Kan J.A."/>
            <person name="Viaud M."/>
            <person name="Benito E.P."/>
            <person name="Couloux A."/>
            <person name="Coutinho P.M."/>
            <person name="de Vries R.P."/>
            <person name="Dyer P.S."/>
            <person name="Fillinger S."/>
            <person name="Fournier E."/>
            <person name="Gout L."/>
            <person name="Hahn M."/>
            <person name="Kohn L."/>
            <person name="Lapalu N."/>
            <person name="Plummer K.M."/>
            <person name="Pradier J.M."/>
            <person name="Quevillon E."/>
            <person name="Sharon A."/>
            <person name="Simon A."/>
            <person name="ten Have A."/>
            <person name="Tudzynski B."/>
            <person name="Tudzynski P."/>
            <person name="Wincker P."/>
            <person name="Andrew M."/>
            <person name="Anthouard V."/>
            <person name="Beever R.E."/>
            <person name="Beffa R."/>
            <person name="Benoit I."/>
            <person name="Bouzid O."/>
            <person name="Brault B."/>
            <person name="Chen Z."/>
            <person name="Choquer M."/>
            <person name="Collemare J."/>
            <person name="Cotton P."/>
            <person name="Danchin E.G."/>
            <person name="Da Silva C."/>
            <person name="Gautier A."/>
            <person name="Giraud C."/>
            <person name="Giraud T."/>
            <person name="Gonzalez C."/>
            <person name="Grossetete S."/>
            <person name="Guldener U."/>
            <person name="Henrissat B."/>
            <person name="Howlett B.J."/>
            <person name="Kodira C."/>
            <person name="Kretschmer M."/>
            <person name="Lappartient A."/>
            <person name="Leroch M."/>
            <person name="Levis C."/>
            <person name="Mauceli E."/>
            <person name="Neuveglise C."/>
            <person name="Oeser B."/>
            <person name="Pearson M."/>
            <person name="Poulain J."/>
            <person name="Poussereau N."/>
            <person name="Quesneville H."/>
            <person name="Rascle C."/>
            <person name="Schumacher J."/>
            <person name="Segurens B."/>
            <person name="Sexton A."/>
            <person name="Silva E."/>
            <person name="Sirven C."/>
            <person name="Soanes D.M."/>
            <person name="Talbot N.J."/>
            <person name="Templeton M."/>
            <person name="Yandava C."/>
            <person name="Yarden O."/>
            <person name="Zeng Q."/>
            <person name="Rollins J.A."/>
            <person name="Lebrun M.H."/>
            <person name="Dickman M."/>
        </authorList>
    </citation>
    <scope>NUCLEOTIDE SEQUENCE [LARGE SCALE GENOMIC DNA]</scope>
    <source>
        <strain evidence="4">T4</strain>
    </source>
</reference>
<evidence type="ECO:0000256" key="1">
    <source>
        <dbReference type="SAM" id="MobiDB-lite"/>
    </source>
</evidence>
<evidence type="ECO:0000313" key="3">
    <source>
        <dbReference type="EMBL" id="CCD42375.1"/>
    </source>
</evidence>
<gene>
    <name evidence="3" type="ORF">BofuT4_P015030.1</name>
</gene>
<dbReference type="EMBL" id="FQ790245">
    <property type="protein sequence ID" value="CCD42375.1"/>
    <property type="molecule type" value="Genomic_DNA"/>
</dbReference>
<dbReference type="Proteomes" id="UP000008177">
    <property type="component" value="Unplaced contigs"/>
</dbReference>
<dbReference type="STRING" id="999810.G2XNB9"/>
<dbReference type="HOGENOM" id="CLU_1796161_0_0_1"/>
<sequence length="144" mass="15624">MIMEPMAETSTETRDREERSKFRQGIKSGRASGSLKRKRTEGDEDDDEESAKKDMGVPEGAARKKKNAPGPKGPNPLAMKKKKKVEGGNTKPNASTKVADANDTGADGSEPVKRKRKRLHSKKKAEDGADGETAIPSEKMDETA</sequence>
<organism evidence="3 4">
    <name type="scientific">Botryotinia fuckeliana (strain T4)</name>
    <name type="common">Noble rot fungus</name>
    <name type="synonym">Botrytis cinerea</name>
    <dbReference type="NCBI Taxonomy" id="999810"/>
    <lineage>
        <taxon>Eukaryota</taxon>
        <taxon>Fungi</taxon>
        <taxon>Dikarya</taxon>
        <taxon>Ascomycota</taxon>
        <taxon>Pezizomycotina</taxon>
        <taxon>Leotiomycetes</taxon>
        <taxon>Helotiales</taxon>
        <taxon>Sclerotiniaceae</taxon>
        <taxon>Botrytis</taxon>
    </lineage>
</organism>
<proteinExistence type="predicted"/>
<feature type="region of interest" description="Disordered" evidence="1">
    <location>
        <begin position="1"/>
        <end position="144"/>
    </location>
</feature>
<accession>G2XNB9</accession>
<evidence type="ECO:0000259" key="2">
    <source>
        <dbReference type="Pfam" id="PF24779"/>
    </source>
</evidence>
<dbReference type="AlphaFoldDB" id="G2XNB9"/>
<evidence type="ECO:0000313" key="4">
    <source>
        <dbReference type="Proteomes" id="UP000008177"/>
    </source>
</evidence>
<protein>
    <recommendedName>
        <fullName evidence="2">UTP23 sensor motif region domain-containing protein</fullName>
    </recommendedName>
</protein>
<feature type="compositionally biased region" description="Basic and acidic residues" evidence="1">
    <location>
        <begin position="11"/>
        <end position="21"/>
    </location>
</feature>
<dbReference type="InParanoid" id="G2XNB9"/>